<feature type="region of interest" description="Disordered" evidence="1">
    <location>
        <begin position="1"/>
        <end position="25"/>
    </location>
</feature>
<evidence type="ECO:0000256" key="1">
    <source>
        <dbReference type="SAM" id="MobiDB-lite"/>
    </source>
</evidence>
<dbReference type="Proteomes" id="UP000008143">
    <property type="component" value="Chromosome 4"/>
</dbReference>
<name>A0A8J1JEQ6_XENTR</name>
<feature type="region of interest" description="Disordered" evidence="1">
    <location>
        <begin position="78"/>
        <end position="112"/>
    </location>
</feature>
<protein>
    <submittedName>
        <fullName evidence="3">Uncharacterized protein LOC116410287</fullName>
    </submittedName>
</protein>
<accession>A0A8J1JEQ6</accession>
<evidence type="ECO:0000313" key="4">
    <source>
        <dbReference type="Xenbase" id="XB-GENE-29095963"/>
    </source>
</evidence>
<reference evidence="3" key="1">
    <citation type="submission" date="2025-08" db="UniProtKB">
        <authorList>
            <consortium name="RefSeq"/>
        </authorList>
    </citation>
    <scope>IDENTIFICATION</scope>
    <source>
        <strain evidence="3">Nigerian</strain>
        <tissue evidence="3">Liver and blood</tissue>
    </source>
</reference>
<dbReference type="AGR" id="Xenbase:XB-GENE-29095963"/>
<proteinExistence type="predicted"/>
<dbReference type="Xenbase" id="XB-GENE-29095963">
    <property type="gene designation" value="LOC116410287"/>
</dbReference>
<feature type="compositionally biased region" description="Acidic residues" evidence="1">
    <location>
        <begin position="101"/>
        <end position="110"/>
    </location>
</feature>
<dbReference type="RefSeq" id="XP_031756353.1">
    <property type="nucleotide sequence ID" value="XM_031900493.1"/>
</dbReference>
<sequence length="239" mass="27387">MCNEKTATYWTGGGSDSHNEDDAPPSLCLMGGQMDMACNLATDPRPLTNVRVYLPLQKTLRNLRLLDLRLKYNSQQVRLPAGQQESSSSSDESDPKAPEPREEEEEDEGQEKDRASLIQLLTLCHCQLQQYEELKRQSQRQSQMLWEAQETIGHLRDSVAALHCANAQKEEELFFLWEELIQCKRLLREKTERITDMREMFRNFGEHLGKRGSTPQSNEHLGAENPVTEDPNSKICVIL</sequence>
<dbReference type="OrthoDB" id="8886508at2759"/>
<feature type="region of interest" description="Disordered" evidence="1">
    <location>
        <begin position="208"/>
        <end position="227"/>
    </location>
</feature>
<evidence type="ECO:0000313" key="3">
    <source>
        <dbReference type="RefSeq" id="XP_031756353.1"/>
    </source>
</evidence>
<organism evidence="2 3">
    <name type="scientific">Xenopus tropicalis</name>
    <name type="common">Western clawed frog</name>
    <name type="synonym">Silurana tropicalis</name>
    <dbReference type="NCBI Taxonomy" id="8364"/>
    <lineage>
        <taxon>Eukaryota</taxon>
        <taxon>Metazoa</taxon>
        <taxon>Chordata</taxon>
        <taxon>Craniata</taxon>
        <taxon>Vertebrata</taxon>
        <taxon>Euteleostomi</taxon>
        <taxon>Amphibia</taxon>
        <taxon>Batrachia</taxon>
        <taxon>Anura</taxon>
        <taxon>Pipoidea</taxon>
        <taxon>Pipidae</taxon>
        <taxon>Xenopodinae</taxon>
        <taxon>Xenopus</taxon>
        <taxon>Silurana</taxon>
    </lineage>
</organism>
<keyword evidence="2" id="KW-1185">Reference proteome</keyword>
<dbReference type="AlphaFoldDB" id="A0A8J1JEQ6"/>
<dbReference type="KEGG" id="xtr:116410287"/>
<evidence type="ECO:0000313" key="2">
    <source>
        <dbReference type="Proteomes" id="UP000008143"/>
    </source>
</evidence>
<dbReference type="GeneID" id="116410287"/>
<gene>
    <name evidence="3 4" type="primary">LOC116410287</name>
</gene>